<dbReference type="GO" id="GO:0005506">
    <property type="term" value="F:iron ion binding"/>
    <property type="evidence" value="ECO:0007669"/>
    <property type="project" value="InterPro"/>
</dbReference>
<comment type="similarity">
    <text evidence="2 7">Belongs to the cytochrome P450 family.</text>
</comment>
<sequence length="491" mass="55718">MYHVSINNVRYLGIALVTLLVYRAHQTLKKPSSKVPGPWYSKWTSLILKYHWLSGTRSFYVQALHQEYGPVVRIAPDYVDFCDIDATKTIYSAKETFRKSAWYSDFVPVEEQNIFSTRDIDFHRRHRRLLGGPMSESSLKSMIPLVNARIELAITKMRDEMTTRGAADIYKWWIFMATDVIGELTFGDSFHMLELGKKNEYIRDIEKAALIGALFSTFPCLARVAVFLPLPIIKTAATAARNIRVYSLEYVRRYSQLLDENPDRVQQTLFTKLFQAGEEGKLTFDEIVNDSLSYILGGSDSTALSLTYLIWYVCRDPEIQTALVKELRTLPSDFTESDLRELPYLGHVIDETLRLYAAAPSGLPREVPCGGAEISGYWLNEGITVCSQAYSMHRDPKIFPDPDKFDPSRWVSPTKVMNDASMPFGKGARSCLGLHLAMIELRLATARFFIEFPDATGSTLEGMSDADMVPKIYFLIHPTGGRCLIQKSEVL</sequence>
<keyword evidence="9" id="KW-1185">Reference proteome</keyword>
<dbReference type="InterPro" id="IPR001128">
    <property type="entry name" value="Cyt_P450"/>
</dbReference>
<dbReference type="PANTHER" id="PTHR24305:SF96">
    <property type="entry name" value="CYTOCHROME P450 MONOOXYGENASE STCB-RELATED"/>
    <property type="match status" value="1"/>
</dbReference>
<dbReference type="OrthoDB" id="1470350at2759"/>
<evidence type="ECO:0000256" key="5">
    <source>
        <dbReference type="ARBA" id="ARBA00023004"/>
    </source>
</evidence>
<dbReference type="CDD" id="cd11059">
    <property type="entry name" value="CYP_fungal"/>
    <property type="match status" value="1"/>
</dbReference>
<dbReference type="STRING" id="913774.A0A0C3GPR9"/>
<dbReference type="HOGENOM" id="CLU_001570_14_2_1"/>
<keyword evidence="6 7" id="KW-0349">Heme</keyword>
<evidence type="ECO:0000256" key="1">
    <source>
        <dbReference type="ARBA" id="ARBA00001971"/>
    </source>
</evidence>
<dbReference type="PROSITE" id="PS00086">
    <property type="entry name" value="CYTOCHROME_P450"/>
    <property type="match status" value="1"/>
</dbReference>
<dbReference type="InterPro" id="IPR017972">
    <property type="entry name" value="Cyt_P450_CS"/>
</dbReference>
<dbReference type="Pfam" id="PF00067">
    <property type="entry name" value="p450"/>
    <property type="match status" value="1"/>
</dbReference>
<accession>A0A0C3GPR9</accession>
<organism evidence="8 9">
    <name type="scientific">Oidiodendron maius (strain Zn)</name>
    <dbReference type="NCBI Taxonomy" id="913774"/>
    <lineage>
        <taxon>Eukaryota</taxon>
        <taxon>Fungi</taxon>
        <taxon>Dikarya</taxon>
        <taxon>Ascomycota</taxon>
        <taxon>Pezizomycotina</taxon>
        <taxon>Leotiomycetes</taxon>
        <taxon>Leotiomycetes incertae sedis</taxon>
        <taxon>Myxotrichaceae</taxon>
        <taxon>Oidiodendron</taxon>
    </lineage>
</organism>
<dbReference type="GO" id="GO:0020037">
    <property type="term" value="F:heme binding"/>
    <property type="evidence" value="ECO:0007669"/>
    <property type="project" value="InterPro"/>
</dbReference>
<dbReference type="PRINTS" id="PR00463">
    <property type="entry name" value="EP450I"/>
</dbReference>
<evidence type="ECO:0000313" key="9">
    <source>
        <dbReference type="Proteomes" id="UP000054321"/>
    </source>
</evidence>
<evidence type="ECO:0000256" key="4">
    <source>
        <dbReference type="ARBA" id="ARBA00023002"/>
    </source>
</evidence>
<proteinExistence type="inferred from homology"/>
<name>A0A0C3GPR9_OIDMZ</name>
<evidence type="ECO:0008006" key="10">
    <source>
        <dbReference type="Google" id="ProtNLM"/>
    </source>
</evidence>
<dbReference type="Gene3D" id="1.10.630.10">
    <property type="entry name" value="Cytochrome P450"/>
    <property type="match status" value="1"/>
</dbReference>
<keyword evidence="7" id="KW-0503">Monooxygenase</keyword>
<dbReference type="EMBL" id="KN832923">
    <property type="protein sequence ID" value="KIM92531.1"/>
    <property type="molecule type" value="Genomic_DNA"/>
</dbReference>
<dbReference type="PANTHER" id="PTHR24305">
    <property type="entry name" value="CYTOCHROME P450"/>
    <property type="match status" value="1"/>
</dbReference>
<comment type="cofactor">
    <cofactor evidence="1 6">
        <name>heme</name>
        <dbReference type="ChEBI" id="CHEBI:30413"/>
    </cofactor>
</comment>
<evidence type="ECO:0000256" key="2">
    <source>
        <dbReference type="ARBA" id="ARBA00010617"/>
    </source>
</evidence>
<dbReference type="GO" id="GO:0004497">
    <property type="term" value="F:monooxygenase activity"/>
    <property type="evidence" value="ECO:0007669"/>
    <property type="project" value="UniProtKB-KW"/>
</dbReference>
<evidence type="ECO:0000256" key="6">
    <source>
        <dbReference type="PIRSR" id="PIRSR602401-1"/>
    </source>
</evidence>
<keyword evidence="3 6" id="KW-0479">Metal-binding</keyword>
<protein>
    <recommendedName>
        <fullName evidence="10">Cytochrome P450</fullName>
    </recommendedName>
</protein>
<reference evidence="8 9" key="1">
    <citation type="submission" date="2014-04" db="EMBL/GenBank/DDBJ databases">
        <authorList>
            <consortium name="DOE Joint Genome Institute"/>
            <person name="Kuo A."/>
            <person name="Martino E."/>
            <person name="Perotto S."/>
            <person name="Kohler A."/>
            <person name="Nagy L.G."/>
            <person name="Floudas D."/>
            <person name="Copeland A."/>
            <person name="Barry K.W."/>
            <person name="Cichocki N."/>
            <person name="Veneault-Fourrey C."/>
            <person name="LaButti K."/>
            <person name="Lindquist E.A."/>
            <person name="Lipzen A."/>
            <person name="Lundell T."/>
            <person name="Morin E."/>
            <person name="Murat C."/>
            <person name="Sun H."/>
            <person name="Tunlid A."/>
            <person name="Henrissat B."/>
            <person name="Grigoriev I.V."/>
            <person name="Hibbett D.S."/>
            <person name="Martin F."/>
            <person name="Nordberg H.P."/>
            <person name="Cantor M.N."/>
            <person name="Hua S.X."/>
        </authorList>
    </citation>
    <scope>NUCLEOTIDE SEQUENCE [LARGE SCALE GENOMIC DNA]</scope>
    <source>
        <strain evidence="8 9">Zn</strain>
    </source>
</reference>
<dbReference type="Proteomes" id="UP000054321">
    <property type="component" value="Unassembled WGS sequence"/>
</dbReference>
<dbReference type="GO" id="GO:0016705">
    <property type="term" value="F:oxidoreductase activity, acting on paired donors, with incorporation or reduction of molecular oxygen"/>
    <property type="evidence" value="ECO:0007669"/>
    <property type="project" value="InterPro"/>
</dbReference>
<dbReference type="AlphaFoldDB" id="A0A0C3GPR9"/>
<evidence type="ECO:0000313" key="8">
    <source>
        <dbReference type="EMBL" id="KIM92531.1"/>
    </source>
</evidence>
<dbReference type="InParanoid" id="A0A0C3GPR9"/>
<dbReference type="InterPro" id="IPR036396">
    <property type="entry name" value="Cyt_P450_sf"/>
</dbReference>
<evidence type="ECO:0000256" key="3">
    <source>
        <dbReference type="ARBA" id="ARBA00022723"/>
    </source>
</evidence>
<keyword evidence="4 7" id="KW-0560">Oxidoreductase</keyword>
<keyword evidence="5 6" id="KW-0408">Iron</keyword>
<gene>
    <name evidence="8" type="ORF">OIDMADRAFT_107109</name>
</gene>
<dbReference type="InterPro" id="IPR050121">
    <property type="entry name" value="Cytochrome_P450_monoxygenase"/>
</dbReference>
<dbReference type="SUPFAM" id="SSF48264">
    <property type="entry name" value="Cytochrome P450"/>
    <property type="match status" value="1"/>
</dbReference>
<reference evidence="9" key="2">
    <citation type="submission" date="2015-01" db="EMBL/GenBank/DDBJ databases">
        <title>Evolutionary Origins and Diversification of the Mycorrhizal Mutualists.</title>
        <authorList>
            <consortium name="DOE Joint Genome Institute"/>
            <consortium name="Mycorrhizal Genomics Consortium"/>
            <person name="Kohler A."/>
            <person name="Kuo A."/>
            <person name="Nagy L.G."/>
            <person name="Floudas D."/>
            <person name="Copeland A."/>
            <person name="Barry K.W."/>
            <person name="Cichocki N."/>
            <person name="Veneault-Fourrey C."/>
            <person name="LaButti K."/>
            <person name="Lindquist E.A."/>
            <person name="Lipzen A."/>
            <person name="Lundell T."/>
            <person name="Morin E."/>
            <person name="Murat C."/>
            <person name="Riley R."/>
            <person name="Ohm R."/>
            <person name="Sun H."/>
            <person name="Tunlid A."/>
            <person name="Henrissat B."/>
            <person name="Grigoriev I.V."/>
            <person name="Hibbett D.S."/>
            <person name="Martin F."/>
        </authorList>
    </citation>
    <scope>NUCLEOTIDE SEQUENCE [LARGE SCALE GENOMIC DNA]</scope>
    <source>
        <strain evidence="9">Zn</strain>
    </source>
</reference>
<dbReference type="PRINTS" id="PR00385">
    <property type="entry name" value="P450"/>
</dbReference>
<dbReference type="InterPro" id="IPR002401">
    <property type="entry name" value="Cyt_P450_E_grp-I"/>
</dbReference>
<evidence type="ECO:0000256" key="7">
    <source>
        <dbReference type="RuleBase" id="RU000461"/>
    </source>
</evidence>
<feature type="binding site" description="axial binding residue" evidence="6">
    <location>
        <position position="431"/>
    </location>
    <ligand>
        <name>heme</name>
        <dbReference type="ChEBI" id="CHEBI:30413"/>
    </ligand>
    <ligandPart>
        <name>Fe</name>
        <dbReference type="ChEBI" id="CHEBI:18248"/>
    </ligandPart>
</feature>